<sequence>MFLNLVILYSVHKNQHILSSTKRKSELSIIYQNCPIFLMFSLKIIGILMVYLTNWIDLEFVGPIICMEYMSLGEIFPMTYTVANFRRIREYLLCCWKSKISINQVEPMTTIPNS</sequence>
<feature type="transmembrane region" description="Helical" evidence="1">
    <location>
        <begin position="60"/>
        <end position="83"/>
    </location>
</feature>
<reference evidence="2" key="1">
    <citation type="submission" date="2022-11" db="EMBL/GenBank/DDBJ databases">
        <authorList>
            <person name="Kikuchi T."/>
        </authorList>
    </citation>
    <scope>NUCLEOTIDE SEQUENCE</scope>
    <source>
        <strain evidence="2">PS1010</strain>
    </source>
</reference>
<evidence type="ECO:0000313" key="2">
    <source>
        <dbReference type="EMBL" id="CAI5440214.1"/>
    </source>
</evidence>
<dbReference type="Proteomes" id="UP001152747">
    <property type="component" value="Unassembled WGS sequence"/>
</dbReference>
<proteinExistence type="predicted"/>
<keyword evidence="1" id="KW-1133">Transmembrane helix</keyword>
<evidence type="ECO:0000313" key="3">
    <source>
        <dbReference type="Proteomes" id="UP001152747"/>
    </source>
</evidence>
<name>A0A9P1MU59_9PELO</name>
<dbReference type="AlphaFoldDB" id="A0A9P1MU59"/>
<feature type="transmembrane region" description="Helical" evidence="1">
    <location>
        <begin position="29"/>
        <end position="54"/>
    </location>
</feature>
<keyword evidence="3" id="KW-1185">Reference proteome</keyword>
<evidence type="ECO:0000256" key="1">
    <source>
        <dbReference type="SAM" id="Phobius"/>
    </source>
</evidence>
<keyword evidence="1" id="KW-0812">Transmembrane</keyword>
<keyword evidence="1" id="KW-0472">Membrane</keyword>
<protein>
    <submittedName>
        <fullName evidence="2">Uncharacterized protein</fullName>
    </submittedName>
</protein>
<accession>A0A9P1MU59</accession>
<dbReference type="EMBL" id="CANHGI010000001">
    <property type="protein sequence ID" value="CAI5440214.1"/>
    <property type="molecule type" value="Genomic_DNA"/>
</dbReference>
<gene>
    <name evidence="2" type="ORF">CAMP_LOCUS2851</name>
</gene>
<organism evidence="2 3">
    <name type="scientific">Caenorhabditis angaria</name>
    <dbReference type="NCBI Taxonomy" id="860376"/>
    <lineage>
        <taxon>Eukaryota</taxon>
        <taxon>Metazoa</taxon>
        <taxon>Ecdysozoa</taxon>
        <taxon>Nematoda</taxon>
        <taxon>Chromadorea</taxon>
        <taxon>Rhabditida</taxon>
        <taxon>Rhabditina</taxon>
        <taxon>Rhabditomorpha</taxon>
        <taxon>Rhabditoidea</taxon>
        <taxon>Rhabditidae</taxon>
        <taxon>Peloderinae</taxon>
        <taxon>Caenorhabditis</taxon>
    </lineage>
</organism>
<comment type="caution">
    <text evidence="2">The sequence shown here is derived from an EMBL/GenBank/DDBJ whole genome shotgun (WGS) entry which is preliminary data.</text>
</comment>